<sequence length="4792" mass="549380">IIYYFLKNENFSFSNTFNNATVILVVETKHGKIKGVPSLVAKDVVEFLGVPYALPPLKELRFREPQCLPKKYYYNFKAMKYAKACIQVPRSVKFKGLDEWYPNKKEMSEDCLQLNMWVPKNKTGAVMVFLFGGQYTHGSPSLKFYDGNILARKTGTIVITLNYRLGVFGFAYYKADKKDGIPGNLGLLDQQLGLKWIQENIASFGGDPEKVTLFGQGTGSAMATAHLFSENSTHLFKRIIASSGTVFNRWSYSKSEHVEENFETLIKKVKCDCNSLKKEVSCMQTLDPFYLSQQASSIQNPKQFITVAPFLPVNDEEVFFMNNVDILLKKKVFTKEKVELLIGKTADEGSLFMPLMLNDKKFGCKFDFKSIKNKKKNQCLMNMEQYEKVINLIQQDHRLTDEGKNEIIKLYNNKTLYKEYRDKALRAISDFGFDCSINEFAEYIKEHFDHKVHYYIFKKRSNCNPWPKWMGAMHRYDLLYIFGYPFIKANYYKKCNQKDEKAYSEKIMNVFAAFALKGDVTKEVEDLEKTFKKNKDFKDKFEIGHWNHHSFGRKDVCYKVRYIEKHFKHPKQTTHGKLIGTPSLLLPNVTEFLGVPYAMPPVGDLRFKKPEYLPYNYYGKGLNVHSYAKACIQIVKNINFQGFYGWQPREDKMSEDCLQLNMWVPDKPTGAVIVFLFGGQYMYGSSSLRFYDGNYLADRTGAIVINLNYRLGVFGFAYFHPERDDGIPGNLGLLDQQVGLEWIRENIRYFGGDPKKVTLFGQGSGAAMATAHMFSCRSSRLFKRLIASSGTIINKWAVTKSYFVRDNFEKLIKEVKCNAGNYRNQIKCMQNINARELAFKASLINNANQYYSQSAFMPIDEDDVFFFDNVTTLYKRRDFTKQNVDVLIGRTEDEASYFMPLLLNSSIYNCRLDYKMPMTSPVNQCKMTSMNYNYAINLIKHENRLTKQAVPIIKKLYEKPQERDFRDRIVRALSDFNFHCEANEFANVLHKRGLGNVYYYNFKKRSPSNPWPEWMGAMHRYDMLYIFGHPFTYPLYYKDDILENEEKYSEKIMNIIGGFANYGNITREIDNLEQTYITDKEYKDKFEIGQYSSKKFDKNGLVSPRITEFLGVPYAEPPLGPLRFKKPKPLPCDYYGEGLIVNRYAKACIQLPRKYKFKGYKSWYPEKYKMSEDCLQLNMWVPKKPNGAVIVFLFGGEYTHGSASIDYYNGNFLAAKTGVIVITLNYRLGVFGFAYYRPYDLGGIPGNLGLLDQQLGLRWIRDNIGFFGGDPKKVTLFGQGSGGAMATAHLYAPGSSHLFRRIIASSGTIHHKWATSRASFVRHNFENLIKSVKCDDGFYIDHIKCMQNVTASELALKASLISHPEQQYLSEAPFIPVDKDDIFFYGNLTTFYRKRGFVKWKIDLFIGKTEDEASLFMGLKLGNSTSNCSLNFNVSMESIENQCNMTKQDYNFVVQLIAHNEHLTNLSLPIIKQVYKKKKSFREKALRALSDFDFNCDSNDFAKIINEENMGSVFYYNFKNRSLSNPWPKWMGAMHGYDMLYIFGYPFYNPEYYNKTKDLKTEKEISLKIMNVISGFAMYGNITREVDNFNLSDCGNEPCKNKFELGKYNSTNFDKNGTCSDFVTDNVTEFLGVPYALPPLGPLRFKKPKPLPCDYYGKGLIANRYARACIQVPKEYNFSGLKSWYPEKHKMSEDCLQLNIWVPKKPNGAVIVFLFGGEFTYGSPSLNLYDGNILAETTRAIVINVNYRLGVFGFAYFNPDEKGGLPGNVGLLDQQLALRWVRDNIANFGGDPKKVTLFGQGSGGAMATAHLYAPGSSHLFRRIIASSGTIHHKSATAKNHLVHWNFQVLIGLLKCDLETYREQIKCMQNVSASELALKASSFRNPHQYFTQQAFVPVDKDDIFFYGNLTTFYRRKGFVKWNVDLMIGRTEDEASLFIVSNLHDYIYNCKLDYNQSMKLPENQCNITQEDYNYIVKLIMINEELTNQSFIPIRKLYNKFGGLRQRTLRALSDFVYNCDSGEFAHVLKKEEMGNVYYYNFKKRSLSNPWPKWMGAMHGYDMLYIFGYPFTNPDYYKKKDLENEKNISSKIMNVIGGFALNGDITRELDNFRLSKCGDEPCKNKFDLGKFNLKNFDKIGSCFDLVSPRITEFLGVPYAIPPLGPLRFKKPKPLPCDYYGEGLIVNRYAKACIQVPNKKKFEGLKSWYPEKHQMSEDCLQFNMWVPKNPNGAVIVFLFGEEYTHGSPSLDYYNGNFLAAKTGVIVITLNYRLGVFGFAYYRPHDLGGIPGNLGLLDQQLGLRWIRDNIGFFGGDPKRVTLFGQGSGAAMATAHLYAPGSSHLFRRIIASSGTIHHKWATSRASYVRQNFKQLIKELKCDGSSFYRDDIKCMQNVSASDLAFQAFLIRHPEQHPAQTAFVPVDKDDIFFYGNLTSFYRKKGFVKWKVDFLIGKTEDEASLFMGLILRNSVSSCRINFNLTMNSTKNQCNMTGKGYNHVVNLIADSETLTVNSLKPIKDVYKNYSSYREKALRALSDFYFNCDSKDFTKIINEENMGSVFYYNFKNRSSSNPWPTWMGAMHRYDMLYIFGYPFFNPDYYLKKDLKTEKEISLKIMNVISGFAMYGNITKEIDNFNLSDCGNEPCKNKFELGKYNSTNFDKNDNYCYQLSCMNVTVETAHGVLKGVPSLFSESVTEFLGVPYALPPIGALRFKKPKPLPCNYYGKGLRVNTYAKACIQVPNKVEFKGLSSWHPEKHQMSEDCLQLNMWVPENRTGAVIVFLFGGQYTYGSASLNYYNGNFLAEQTGAIVVNLNYRLGVFGFAYFEANEPDGIPGNLGLLDQQLGLEWIHQNIRSFGGDPNKVTLFGQGSGGAMATAHLFASGSSHLFRRIIASSGTIHHTWATTRASLISKNFEQLIKKLKCDDGNYINKIECMRNVSASELAFKASLIKNPDQHFSQAAFTPVDKDEIFFYGNVTSLYRKEEFFKNNVDLMIGRTEDEASLFMGLILNDPKYKCGMNFKKSSESNRNQCKMNEKNYNNVIKLIGRTEKLTKEGVLEIKKLYRRIENPRERALKVISDFGFTCNSDDFASVFKFKGLGNVYYYNFKKRSPSNPWPKWMGAMHRYDMLYVFGYPFFDPDYYKNNKDVETEQLYSEKIMNIIGGFATYGNITREVDNLKKTFSDNPEYRNKFVVGNYGSLKFDRSALVSNSVTEYLGVPYALPPIGPLRFKKPKPLTFYYYGKEFKANRYAKACIQVPNEIMFRGFYNWYPEDHRMSEDCLQLNMWVPENKTGAVIVFLFGGRYNHGSASLDYYNGNFLAEKTGAIVVNVNYRLGVFGFAYYRPHDLGGIPGNLGLLDQQLALRWVRDNIASFGGDPKKVTLFGQGSGAAMATAHLFASGSSHLFKRIIASSGTIHHTWATTRASLISKNFEQLIKKLKCDDGNYINKIECMRNVSASELAFKASLIKNPDQHFSQAAFTVTDKDEIFFYGNVTSFYRRRKFSKNKVDLLIGKTEDEASLFMGLMLNDSKYKCGINFNKDIESNGNQCSMNERNYNNVIELIGSNEKLTKKGVSAIKKLYKKIKNPRERAVRAISDFGFNCDSDDFASVLKYEGLGNVFYYNFKKRSPSNPWPKWMGAMHRYDMLYVFGYPFFNPYYYKEKDFKDEQKYSEKIMGVIGGFATYGNITREVDNLKETFSDNPAYKNKFVVGDYESLKFDRNGVCVDISQLSCINVNVKTAHGVLKGVPSLFSESVTEFLGVPYALPPLGDLRFKKAKPLPCDYYGKGLRVNTYAKACIQVPNKVEFKGLSSWHPEKHQMSEDCLQLNIWVPENTTGAVIVFLFGGRYDHGSASLEYYNGNFLAEKTGAIVVNVNYRLGVFGFAYYRPNDKGGIPGNLGLLDQQLALRWVRDNIASFGGDPKKVTLFGQGSGAAMATAHLFASGSSHLFKRIIASSGTIHHTWATSRASYVRQNFEQLIKNLKCDDGNYVNKIECMRNVSASELALKASFIKNSNQHFSQAAFTVIDKDEIFFYGNVTSFYRRREFSKNKVDLLIGKTEDEASLFMGLMLNDPKYKCGINFKNDIESNGNQCNMNEKNYNNVIELIGRNEKLTKKGVSAIKKLYRKIKNPRERAVRAISDFGFNCDSDDFASVLKYEGLGNVFYYNFKKRSPSNPWPKWMGAMHRYDMLYVFGYPFFDPDYYKNNKDVETEQLYSEKIMGVIGGFATYGNITREVDNLKETFSDNPAYKNKFVVGNYESLKFDRNGVCVDTLAESVVEFLGVPYALPPVNELRFKKPKPLPNNYYGKGLRVNRYSKACIQEPNKIMFEGLSNWHPENYQMSEDCLQLNMWVPEKKTGAVIVFLFGGRYDHGSASIDYYNGNFLAEKTGAIVVNLNYRLGVFGFAYFEANEPDGIPGNLGLLDQQLGLEWIHQNIRSFGGDPNKVTLFGQGSGAAMATAHLFASGSSHLFKRIIASSGTIHHTWATSRSHFIRENFKELIEKVRCDRGNYKDQIRCMQNVGALELVVKASLIKNPHQHYSQAAFTPIDKDDIFFYGNVTSFYRRREFSKNKVDLMIGKTEDEASLFMGLMLGSPLFNCKIDFNQPMISNLNQCNMTENNYNNVVNLISHTEKLTKKGVSAIKKIYKKYKSYRERALRAISDFGFNCDSNDFANVIDKKSMGNVYYYKFKKRSSSNPWPTWMGAMHRYDLLYIFGYPFTNPYYYNVKDLQNEQKYSEKIMNLIGGFVNYGNIKREIDSLEQTFKKNKKYKDKFEIRKFSSRKFDKSGFCSDVEFIRKKYRLSNYP</sequence>
<dbReference type="InterPro" id="IPR002018">
    <property type="entry name" value="CarbesteraseB"/>
</dbReference>
<evidence type="ECO:0000256" key="2">
    <source>
        <dbReference type="ARBA" id="ARBA00022487"/>
    </source>
</evidence>
<dbReference type="GO" id="GO:0019695">
    <property type="term" value="P:choline metabolic process"/>
    <property type="evidence" value="ECO:0007669"/>
    <property type="project" value="TreeGrafter"/>
</dbReference>
<feature type="domain" description="Carboxylesterase type B" evidence="5">
    <location>
        <begin position="573"/>
        <end position="1067"/>
    </location>
</feature>
<feature type="domain" description="Carboxylesterase type B" evidence="5">
    <location>
        <begin position="3726"/>
        <end position="4222"/>
    </location>
</feature>
<evidence type="ECO:0000256" key="3">
    <source>
        <dbReference type="ARBA" id="ARBA00022801"/>
    </source>
</evidence>
<dbReference type="PANTHER" id="PTHR43918:SF15">
    <property type="entry name" value="CARBOXYLIC ESTER HYDROLASE"/>
    <property type="match status" value="1"/>
</dbReference>
<feature type="domain" description="Carboxylesterase type B" evidence="5">
    <location>
        <begin position="1105"/>
        <end position="1584"/>
    </location>
</feature>
<accession>A0AAF5DNC8</accession>
<dbReference type="SUPFAM" id="SSF53474">
    <property type="entry name" value="alpha/beta-Hydrolases"/>
    <property type="match status" value="9"/>
</dbReference>
<feature type="domain" description="Carboxylesterase type B" evidence="5">
    <location>
        <begin position="2145"/>
        <end position="2624"/>
    </location>
</feature>
<dbReference type="PRINTS" id="PR00878">
    <property type="entry name" value="CHOLNESTRASE"/>
</dbReference>
<feature type="domain" description="Carboxylesterase type B" evidence="5">
    <location>
        <begin position="3200"/>
        <end position="3679"/>
    </location>
</feature>
<protein>
    <submittedName>
        <fullName evidence="7">Acetylcholinesterase</fullName>
    </submittedName>
</protein>
<evidence type="ECO:0000256" key="4">
    <source>
        <dbReference type="ARBA" id="ARBA00023157"/>
    </source>
</evidence>
<dbReference type="Pfam" id="PF00135">
    <property type="entry name" value="COesterase"/>
    <property type="match status" value="9"/>
</dbReference>
<feature type="domain" description="Carboxylesterase type B" evidence="5">
    <location>
        <begin position="2668"/>
        <end position="3164"/>
    </location>
</feature>
<dbReference type="Gene3D" id="3.40.50.1820">
    <property type="entry name" value="alpha/beta hydrolase"/>
    <property type="match status" value="9"/>
</dbReference>
<dbReference type="GO" id="GO:0005886">
    <property type="term" value="C:plasma membrane"/>
    <property type="evidence" value="ECO:0007669"/>
    <property type="project" value="TreeGrafter"/>
</dbReference>
<dbReference type="GO" id="GO:0006581">
    <property type="term" value="P:acetylcholine catabolic process"/>
    <property type="evidence" value="ECO:0007669"/>
    <property type="project" value="TreeGrafter"/>
</dbReference>
<dbReference type="InterPro" id="IPR050654">
    <property type="entry name" value="AChE-related_enzymes"/>
</dbReference>
<keyword evidence="3" id="KW-0378">Hydrolase</keyword>
<name>A0AAF5DNC8_STRER</name>
<feature type="domain" description="Carboxylesterase type B" evidence="5">
    <location>
        <begin position="25"/>
        <end position="522"/>
    </location>
</feature>
<reference evidence="7" key="1">
    <citation type="submission" date="2024-02" db="UniProtKB">
        <authorList>
            <consortium name="WormBaseParasite"/>
        </authorList>
    </citation>
    <scope>IDENTIFICATION</scope>
</reference>
<evidence type="ECO:0000256" key="1">
    <source>
        <dbReference type="ARBA" id="ARBA00005964"/>
    </source>
</evidence>
<dbReference type="GO" id="GO:0003990">
    <property type="term" value="F:acetylcholinesterase activity"/>
    <property type="evidence" value="ECO:0007669"/>
    <property type="project" value="TreeGrafter"/>
</dbReference>
<dbReference type="InterPro" id="IPR000997">
    <property type="entry name" value="Cholinesterase"/>
</dbReference>
<feature type="domain" description="Carboxylesterase type B" evidence="5">
    <location>
        <begin position="1624"/>
        <end position="2101"/>
    </location>
</feature>
<comment type="similarity">
    <text evidence="1">Belongs to the type-B carboxylesterase/lipase family.</text>
</comment>
<dbReference type="WBParaSite" id="TCONS_00015549.p1">
    <property type="protein sequence ID" value="TCONS_00015549.p1"/>
    <property type="gene ID" value="XLOC_010017"/>
</dbReference>
<dbReference type="GO" id="GO:0005615">
    <property type="term" value="C:extracellular space"/>
    <property type="evidence" value="ECO:0007669"/>
    <property type="project" value="TreeGrafter"/>
</dbReference>
<organism evidence="6 7">
    <name type="scientific">Strongyloides stercoralis</name>
    <name type="common">Threadworm</name>
    <dbReference type="NCBI Taxonomy" id="6248"/>
    <lineage>
        <taxon>Eukaryota</taxon>
        <taxon>Metazoa</taxon>
        <taxon>Ecdysozoa</taxon>
        <taxon>Nematoda</taxon>
        <taxon>Chromadorea</taxon>
        <taxon>Rhabditida</taxon>
        <taxon>Tylenchina</taxon>
        <taxon>Panagrolaimomorpha</taxon>
        <taxon>Strongyloidoidea</taxon>
        <taxon>Strongyloididae</taxon>
        <taxon>Strongyloides</taxon>
    </lineage>
</organism>
<evidence type="ECO:0000313" key="6">
    <source>
        <dbReference type="Proteomes" id="UP000035681"/>
    </source>
</evidence>
<dbReference type="PANTHER" id="PTHR43918">
    <property type="entry name" value="ACETYLCHOLINESTERASE"/>
    <property type="match status" value="1"/>
</dbReference>
<evidence type="ECO:0000259" key="5">
    <source>
        <dbReference type="Pfam" id="PF00135"/>
    </source>
</evidence>
<feature type="domain" description="Carboxylesterase type B" evidence="5">
    <location>
        <begin position="4264"/>
        <end position="4749"/>
    </location>
</feature>
<proteinExistence type="inferred from homology"/>
<keyword evidence="2" id="KW-0719">Serine esterase</keyword>
<keyword evidence="6" id="KW-1185">Reference proteome</keyword>
<dbReference type="Proteomes" id="UP000035681">
    <property type="component" value="Unplaced"/>
</dbReference>
<keyword evidence="4" id="KW-1015">Disulfide bond</keyword>
<evidence type="ECO:0000313" key="7">
    <source>
        <dbReference type="WBParaSite" id="TCONS_00015549.p1"/>
    </source>
</evidence>
<dbReference type="InterPro" id="IPR029058">
    <property type="entry name" value="AB_hydrolase_fold"/>
</dbReference>